<dbReference type="OrthoDB" id="6658525at2"/>
<dbReference type="STRING" id="329726.AM1_3016"/>
<accession>B0CCI3</accession>
<protein>
    <recommendedName>
        <fullName evidence="2">DUF8051 domain-containing protein</fullName>
    </recommendedName>
</protein>
<dbReference type="EMBL" id="CP000828">
    <property type="protein sequence ID" value="ABW28012.1"/>
    <property type="molecule type" value="Genomic_DNA"/>
</dbReference>
<evidence type="ECO:0000259" key="2">
    <source>
        <dbReference type="Pfam" id="PF26225"/>
    </source>
</evidence>
<dbReference type="HOGENOM" id="CLU_1494514_0_0_3"/>
<evidence type="ECO:0000256" key="1">
    <source>
        <dbReference type="SAM" id="Phobius"/>
    </source>
</evidence>
<dbReference type="KEGG" id="amr:AM1_3016"/>
<feature type="transmembrane region" description="Helical" evidence="1">
    <location>
        <begin position="53"/>
        <end position="75"/>
    </location>
</feature>
<sequence length="188" mass="20037">MTTIISSNHQPAHFPKVIQYGAPALLALSSVLLTSLVPGGLIETRSFSHINPVVLGGFNTFLTSLSLVSLLLINFTWQRQRWAYSASAFAGLSYFLVYVLDLGRLFPVSPDAMPLALFVIEVLGTLISLPLMLVSLQGLRRGGGLSTASPQAGNHSFTLSKQFSTAVAIMLLGVGIIIFATRSAMGLS</sequence>
<dbReference type="RefSeq" id="WP_012163445.1">
    <property type="nucleotide sequence ID" value="NC_009925.1"/>
</dbReference>
<name>B0CCI3_ACAM1</name>
<keyword evidence="1" id="KW-1133">Transmembrane helix</keyword>
<dbReference type="Proteomes" id="UP000000268">
    <property type="component" value="Chromosome"/>
</dbReference>
<keyword evidence="1" id="KW-0472">Membrane</keyword>
<keyword evidence="1" id="KW-0812">Transmembrane</keyword>
<dbReference type="AlphaFoldDB" id="B0CCI3"/>
<evidence type="ECO:0000313" key="4">
    <source>
        <dbReference type="Proteomes" id="UP000000268"/>
    </source>
</evidence>
<proteinExistence type="predicted"/>
<dbReference type="eggNOG" id="ENOG5032SYG">
    <property type="taxonomic scope" value="Bacteria"/>
</dbReference>
<organism evidence="3 4">
    <name type="scientific">Acaryochloris marina (strain MBIC 11017)</name>
    <dbReference type="NCBI Taxonomy" id="329726"/>
    <lineage>
        <taxon>Bacteria</taxon>
        <taxon>Bacillati</taxon>
        <taxon>Cyanobacteriota</taxon>
        <taxon>Cyanophyceae</taxon>
        <taxon>Acaryochloridales</taxon>
        <taxon>Acaryochloridaceae</taxon>
        <taxon>Acaryochloris</taxon>
    </lineage>
</organism>
<gene>
    <name evidence="3" type="ordered locus">AM1_3016</name>
</gene>
<reference evidence="3 4" key="1">
    <citation type="journal article" date="2008" name="Proc. Natl. Acad. Sci. U.S.A.">
        <title>Niche adaptation and genome expansion in the chlorophyll d-producing cyanobacterium Acaryochloris marina.</title>
        <authorList>
            <person name="Swingley W.D."/>
            <person name="Chen M."/>
            <person name="Cheung P.C."/>
            <person name="Conrad A.L."/>
            <person name="Dejesa L.C."/>
            <person name="Hao J."/>
            <person name="Honchak B.M."/>
            <person name="Karbach L.E."/>
            <person name="Kurdoglu A."/>
            <person name="Lahiri S."/>
            <person name="Mastrian S.D."/>
            <person name="Miyashita H."/>
            <person name="Page L."/>
            <person name="Ramakrishna P."/>
            <person name="Satoh S."/>
            <person name="Sattley W.M."/>
            <person name="Shimada Y."/>
            <person name="Taylor H.L."/>
            <person name="Tomo T."/>
            <person name="Tsuchiya T."/>
            <person name="Wang Z.T."/>
            <person name="Raymond J."/>
            <person name="Mimuro M."/>
            <person name="Blankenship R.E."/>
            <person name="Touchman J.W."/>
        </authorList>
    </citation>
    <scope>NUCLEOTIDE SEQUENCE [LARGE SCALE GENOMIC DNA]</scope>
    <source>
        <strain evidence="4">MBIC 11017</strain>
    </source>
</reference>
<dbReference type="InterPro" id="IPR058364">
    <property type="entry name" value="DUF8051"/>
</dbReference>
<evidence type="ECO:0000313" key="3">
    <source>
        <dbReference type="EMBL" id="ABW28012.1"/>
    </source>
</evidence>
<feature type="domain" description="DUF8051" evidence="2">
    <location>
        <begin position="21"/>
        <end position="142"/>
    </location>
</feature>
<dbReference type="Pfam" id="PF26225">
    <property type="entry name" value="DUF8051"/>
    <property type="match status" value="1"/>
</dbReference>
<feature type="transmembrane region" description="Helical" evidence="1">
    <location>
        <begin position="163"/>
        <end position="185"/>
    </location>
</feature>
<feature type="transmembrane region" description="Helical" evidence="1">
    <location>
        <begin position="112"/>
        <end position="134"/>
    </location>
</feature>
<keyword evidence="4" id="KW-1185">Reference proteome</keyword>
<feature type="transmembrane region" description="Helical" evidence="1">
    <location>
        <begin position="20"/>
        <end position="41"/>
    </location>
</feature>
<feature type="transmembrane region" description="Helical" evidence="1">
    <location>
        <begin position="82"/>
        <end position="100"/>
    </location>
</feature>